<keyword evidence="3" id="KW-0648">Protein biosynthesis</keyword>
<dbReference type="InterPro" id="IPR037171">
    <property type="entry name" value="NagB/RpiA_transferase-like"/>
</dbReference>
<evidence type="ECO:0000313" key="6">
    <source>
        <dbReference type="Proteomes" id="UP000039865"/>
    </source>
</evidence>
<dbReference type="Gene3D" id="3.40.50.10470">
    <property type="entry name" value="Translation initiation factor eif-2b, domain 2"/>
    <property type="match status" value="1"/>
</dbReference>
<evidence type="ECO:0000313" key="5">
    <source>
        <dbReference type="EMBL" id="CDW85018.1"/>
    </source>
</evidence>
<dbReference type="GO" id="GO:0005085">
    <property type="term" value="F:guanyl-nucleotide exchange factor activity"/>
    <property type="evidence" value="ECO:0007669"/>
    <property type="project" value="TreeGrafter"/>
</dbReference>
<dbReference type="InterPro" id="IPR042529">
    <property type="entry name" value="IF_2B-like_C"/>
</dbReference>
<dbReference type="EMBL" id="CCKQ01013367">
    <property type="protein sequence ID" value="CDW85018.1"/>
    <property type="molecule type" value="Genomic_DNA"/>
</dbReference>
<dbReference type="OrthoDB" id="10249309at2759"/>
<dbReference type="FunCoup" id="A0A078AW49">
    <property type="interactions" value="520"/>
</dbReference>
<dbReference type="PANTHER" id="PTHR45860">
    <property type="entry name" value="TRANSLATION INITIATION FACTOR EIF-2B SUBUNIT ALPHA"/>
    <property type="match status" value="1"/>
</dbReference>
<dbReference type="InterPro" id="IPR051501">
    <property type="entry name" value="eIF2B_alpha/beta/delta"/>
</dbReference>
<dbReference type="AlphaFoldDB" id="A0A078AW49"/>
<dbReference type="Pfam" id="PF01008">
    <property type="entry name" value="IF-2B"/>
    <property type="match status" value="1"/>
</dbReference>
<comment type="similarity">
    <text evidence="1 4">Belongs to the eIF-2B alpha/beta/delta subunits family.</text>
</comment>
<dbReference type="SUPFAM" id="SSF100950">
    <property type="entry name" value="NagB/RpiA/CoA transferase-like"/>
    <property type="match status" value="1"/>
</dbReference>
<accession>A0A078AW49</accession>
<name>A0A078AW49_STYLE</name>
<proteinExistence type="inferred from homology"/>
<evidence type="ECO:0000256" key="2">
    <source>
        <dbReference type="ARBA" id="ARBA00022540"/>
    </source>
</evidence>
<keyword evidence="2 5" id="KW-0396">Initiation factor</keyword>
<keyword evidence="6" id="KW-1185">Reference proteome</keyword>
<sequence>MIETWEGKTFQGLLNDFEPACKRLLQLSQERGILDGKTALTMKAVIAIYQRLVKNVYTLHEDKEIEFIKEIIQEKSMILTQHSITAKNRISQNAKALMRDGMTVLIHGHSSVVMHTLIKAVQRGIKFDVVVTQSLNHLGQNVKKILENHKIPTKVIQDSAIALVMPKVDCIFVGCEAVVENGGIINKIGTFTLALVAQTFQKPFYVFTESLKFMKEFPLKQDDALRLASNGNEVDIENILIDYTPPEYITLLFTSIGIFTPSAVSDELIEFFSG</sequence>
<dbReference type="Proteomes" id="UP000039865">
    <property type="component" value="Unassembled WGS sequence"/>
</dbReference>
<dbReference type="OMA" id="GDWESCK"/>
<dbReference type="InParanoid" id="A0A078AW49"/>
<evidence type="ECO:0000256" key="1">
    <source>
        <dbReference type="ARBA" id="ARBA00007251"/>
    </source>
</evidence>
<dbReference type="GO" id="GO:0005851">
    <property type="term" value="C:eukaryotic translation initiation factor 2B complex"/>
    <property type="evidence" value="ECO:0007669"/>
    <property type="project" value="TreeGrafter"/>
</dbReference>
<gene>
    <name evidence="5" type="primary">Contig5439.g5813</name>
    <name evidence="5" type="ORF">STYLEM_14088</name>
</gene>
<dbReference type="InterPro" id="IPR000649">
    <property type="entry name" value="IF-2B-related"/>
</dbReference>
<dbReference type="PANTHER" id="PTHR45860:SF1">
    <property type="entry name" value="TRANSLATION INITIATION FACTOR EIF-2B SUBUNIT ALPHA"/>
    <property type="match status" value="1"/>
</dbReference>
<evidence type="ECO:0000256" key="3">
    <source>
        <dbReference type="ARBA" id="ARBA00022917"/>
    </source>
</evidence>
<evidence type="ECO:0000256" key="4">
    <source>
        <dbReference type="RuleBase" id="RU003814"/>
    </source>
</evidence>
<dbReference type="GO" id="GO:0003743">
    <property type="term" value="F:translation initiation factor activity"/>
    <property type="evidence" value="ECO:0007669"/>
    <property type="project" value="UniProtKB-KW"/>
</dbReference>
<reference evidence="5 6" key="1">
    <citation type="submission" date="2014-06" db="EMBL/GenBank/DDBJ databases">
        <authorList>
            <person name="Swart Estienne"/>
        </authorList>
    </citation>
    <scope>NUCLEOTIDE SEQUENCE [LARGE SCALE GENOMIC DNA]</scope>
    <source>
        <strain evidence="5 6">130c</strain>
    </source>
</reference>
<protein>
    <submittedName>
        <fullName evidence="5">Translation initiation factor eif-2b alpha subunit</fullName>
    </submittedName>
</protein>
<organism evidence="5 6">
    <name type="scientific">Stylonychia lemnae</name>
    <name type="common">Ciliate</name>
    <dbReference type="NCBI Taxonomy" id="5949"/>
    <lineage>
        <taxon>Eukaryota</taxon>
        <taxon>Sar</taxon>
        <taxon>Alveolata</taxon>
        <taxon>Ciliophora</taxon>
        <taxon>Intramacronucleata</taxon>
        <taxon>Spirotrichea</taxon>
        <taxon>Stichotrichia</taxon>
        <taxon>Sporadotrichida</taxon>
        <taxon>Oxytrichidae</taxon>
        <taxon>Stylonychinae</taxon>
        <taxon>Stylonychia</taxon>
    </lineage>
</organism>